<dbReference type="EMBL" id="BJWL01000022">
    <property type="protein sequence ID" value="GFZ11297.1"/>
    <property type="molecule type" value="Genomic_DNA"/>
</dbReference>
<evidence type="ECO:0000256" key="1">
    <source>
        <dbReference type="SAM" id="MobiDB-lite"/>
    </source>
</evidence>
<evidence type="ECO:0000313" key="2">
    <source>
        <dbReference type="EMBL" id="GFZ11297.1"/>
    </source>
</evidence>
<name>A0A7J0GKF6_9ERIC</name>
<dbReference type="AlphaFoldDB" id="A0A7J0GKF6"/>
<proteinExistence type="predicted"/>
<reference evidence="2 3" key="1">
    <citation type="submission" date="2019-07" db="EMBL/GenBank/DDBJ databases">
        <title>De Novo Assembly of kiwifruit Actinidia rufa.</title>
        <authorList>
            <person name="Sugita-Konishi S."/>
            <person name="Sato K."/>
            <person name="Mori E."/>
            <person name="Abe Y."/>
            <person name="Kisaki G."/>
            <person name="Hamano K."/>
            <person name="Suezawa K."/>
            <person name="Otani M."/>
            <person name="Fukuda T."/>
            <person name="Manabe T."/>
            <person name="Gomi K."/>
            <person name="Tabuchi M."/>
            <person name="Akimitsu K."/>
            <person name="Kataoka I."/>
        </authorList>
    </citation>
    <scope>NUCLEOTIDE SEQUENCE [LARGE SCALE GENOMIC DNA]</scope>
    <source>
        <strain evidence="3">cv. Fuchu</strain>
    </source>
</reference>
<feature type="compositionally biased region" description="Acidic residues" evidence="1">
    <location>
        <begin position="74"/>
        <end position="84"/>
    </location>
</feature>
<protein>
    <submittedName>
        <fullName evidence="2">Uncharacterized protein</fullName>
    </submittedName>
</protein>
<sequence>MGQMNRGYRATIPAALMELENRPKVMVSIASSVESRITSLRTIDRQRGNAKRHFSLKNQGPSSEEGIAVLDQPTNEEIEGCFEE</sequence>
<comment type="caution">
    <text evidence="2">The sequence shown here is derived from an EMBL/GenBank/DDBJ whole genome shotgun (WGS) entry which is preliminary data.</text>
</comment>
<gene>
    <name evidence="2" type="ORF">Acr_22g0006950</name>
</gene>
<accession>A0A7J0GKF6</accession>
<dbReference type="Proteomes" id="UP000585474">
    <property type="component" value="Unassembled WGS sequence"/>
</dbReference>
<keyword evidence="3" id="KW-1185">Reference proteome</keyword>
<organism evidence="2 3">
    <name type="scientific">Actinidia rufa</name>
    <dbReference type="NCBI Taxonomy" id="165716"/>
    <lineage>
        <taxon>Eukaryota</taxon>
        <taxon>Viridiplantae</taxon>
        <taxon>Streptophyta</taxon>
        <taxon>Embryophyta</taxon>
        <taxon>Tracheophyta</taxon>
        <taxon>Spermatophyta</taxon>
        <taxon>Magnoliopsida</taxon>
        <taxon>eudicotyledons</taxon>
        <taxon>Gunneridae</taxon>
        <taxon>Pentapetalae</taxon>
        <taxon>asterids</taxon>
        <taxon>Ericales</taxon>
        <taxon>Actinidiaceae</taxon>
        <taxon>Actinidia</taxon>
    </lineage>
</organism>
<feature type="region of interest" description="Disordered" evidence="1">
    <location>
        <begin position="48"/>
        <end position="84"/>
    </location>
</feature>
<evidence type="ECO:0000313" key="3">
    <source>
        <dbReference type="Proteomes" id="UP000585474"/>
    </source>
</evidence>